<gene>
    <name evidence="8" type="ORF">CBP51_08895</name>
</gene>
<dbReference type="PANTHER" id="PTHR30606">
    <property type="entry name" value="LIPID A BIOSYNTHESIS LAUROYL ACYLTRANSFERASE"/>
    <property type="match status" value="1"/>
</dbReference>
<evidence type="ECO:0000313" key="8">
    <source>
        <dbReference type="EMBL" id="OZY87085.1"/>
    </source>
</evidence>
<keyword evidence="7" id="KW-1133">Transmembrane helix</keyword>
<evidence type="ECO:0008006" key="10">
    <source>
        <dbReference type="Google" id="ProtNLM"/>
    </source>
</evidence>
<dbReference type="EMBL" id="NHNI01000001">
    <property type="protein sequence ID" value="OZY87085.1"/>
    <property type="molecule type" value="Genomic_DNA"/>
</dbReference>
<evidence type="ECO:0000256" key="6">
    <source>
        <dbReference type="ARBA" id="ARBA00023315"/>
    </source>
</evidence>
<feature type="transmembrane region" description="Helical" evidence="7">
    <location>
        <begin position="41"/>
        <end position="60"/>
    </location>
</feature>
<evidence type="ECO:0000256" key="2">
    <source>
        <dbReference type="ARBA" id="ARBA00022475"/>
    </source>
</evidence>
<dbReference type="GO" id="GO:0009247">
    <property type="term" value="P:glycolipid biosynthetic process"/>
    <property type="evidence" value="ECO:0007669"/>
    <property type="project" value="UniProtKB-ARBA"/>
</dbReference>
<evidence type="ECO:0000313" key="9">
    <source>
        <dbReference type="Proteomes" id="UP000216101"/>
    </source>
</evidence>
<dbReference type="CDD" id="cd07984">
    <property type="entry name" value="LPLAT_LABLAT-like"/>
    <property type="match status" value="1"/>
</dbReference>
<accession>A0A266QB64</accession>
<keyword evidence="6" id="KW-0012">Acyltransferase</keyword>
<comment type="caution">
    <text evidence="8">The sequence shown here is derived from an EMBL/GenBank/DDBJ whole genome shotgun (WGS) entry which is preliminary data.</text>
</comment>
<protein>
    <recommendedName>
        <fullName evidence="10">Acyltransferase</fullName>
    </recommendedName>
</protein>
<proteinExistence type="predicted"/>
<dbReference type="GO" id="GO:0016746">
    <property type="term" value="F:acyltransferase activity"/>
    <property type="evidence" value="ECO:0007669"/>
    <property type="project" value="UniProtKB-KW"/>
</dbReference>
<keyword evidence="2" id="KW-1003">Cell membrane</keyword>
<keyword evidence="5 7" id="KW-0472">Membrane</keyword>
<name>A0A266QB64_9GAMM</name>
<comment type="subcellular location">
    <subcellularLocation>
        <location evidence="1">Cell inner membrane</location>
    </subcellularLocation>
</comment>
<keyword evidence="7" id="KW-0812">Transmembrane</keyword>
<dbReference type="Proteomes" id="UP000216101">
    <property type="component" value="Unassembled WGS sequence"/>
</dbReference>
<dbReference type="GO" id="GO:0005886">
    <property type="term" value="C:plasma membrane"/>
    <property type="evidence" value="ECO:0007669"/>
    <property type="project" value="UniProtKB-SubCell"/>
</dbReference>
<evidence type="ECO:0000256" key="1">
    <source>
        <dbReference type="ARBA" id="ARBA00004533"/>
    </source>
</evidence>
<dbReference type="InterPro" id="IPR004960">
    <property type="entry name" value="LipA_acyltrans"/>
</dbReference>
<keyword evidence="3" id="KW-0997">Cell inner membrane</keyword>
<sequence>MAAIARPIMTEMRTEKHAHWSTLQESGTIRGILFLLWLQRLFGRGFFNILLYPIMAYFFLLNRRARKASLEFLQTHARQYPNYWQGKTPNYSDVFRHMYSFGQCILDKLLAWSIPIHEQDFEIANEPLLADFMAKTQGQLIIGSHLGNLEYCRGFVQRYKAKTINALVYDQHSANFVAAMQKINPASRIHIYQVNELDIPLILQLKAKIDNGEWLFIAGDRIPLSGEARTVTVDFLGRPAQLPIGPYMLAKVLQCEVQLMFSYRNAKKIYFELVPFSPQVKLPRNDGGVQLHAYAQQYAQALEQQAARAPLQWFNFYPYWASSQSAAESRATEKSGATAND</sequence>
<dbReference type="AlphaFoldDB" id="A0A266QB64"/>
<evidence type="ECO:0000256" key="5">
    <source>
        <dbReference type="ARBA" id="ARBA00023136"/>
    </source>
</evidence>
<reference evidence="9" key="1">
    <citation type="submission" date="2017-05" db="EMBL/GenBank/DDBJ databases">
        <authorList>
            <person name="Barney B.M."/>
        </authorList>
    </citation>
    <scope>NUCLEOTIDE SEQUENCE [LARGE SCALE GENOMIC DNA]</scope>
    <source>
        <strain evidence="9">PSBB022</strain>
    </source>
</reference>
<evidence type="ECO:0000256" key="4">
    <source>
        <dbReference type="ARBA" id="ARBA00022679"/>
    </source>
</evidence>
<evidence type="ECO:0000256" key="7">
    <source>
        <dbReference type="SAM" id="Phobius"/>
    </source>
</evidence>
<keyword evidence="4" id="KW-0808">Transferase</keyword>
<evidence type="ECO:0000256" key="3">
    <source>
        <dbReference type="ARBA" id="ARBA00022519"/>
    </source>
</evidence>
<dbReference type="Pfam" id="PF03279">
    <property type="entry name" value="Lip_A_acyltrans"/>
    <property type="match status" value="1"/>
</dbReference>
<dbReference type="PANTHER" id="PTHR30606:SF9">
    <property type="entry name" value="LIPID A BIOSYNTHESIS LAUROYLTRANSFERASE"/>
    <property type="match status" value="1"/>
</dbReference>
<keyword evidence="9" id="KW-1185">Reference proteome</keyword>
<organism evidence="8 9">
    <name type="scientific">Cellvibrio mixtus</name>
    <dbReference type="NCBI Taxonomy" id="39650"/>
    <lineage>
        <taxon>Bacteria</taxon>
        <taxon>Pseudomonadati</taxon>
        <taxon>Pseudomonadota</taxon>
        <taxon>Gammaproteobacteria</taxon>
        <taxon>Cellvibrionales</taxon>
        <taxon>Cellvibrionaceae</taxon>
        <taxon>Cellvibrio</taxon>
    </lineage>
</organism>